<keyword evidence="6" id="KW-0238">DNA-binding</keyword>
<evidence type="ECO:0000256" key="2">
    <source>
        <dbReference type="ARBA" id="ARBA00011044"/>
    </source>
</evidence>
<feature type="domain" description="Transposase putative helix-turn-helix" evidence="10">
    <location>
        <begin position="1"/>
        <end position="45"/>
    </location>
</feature>
<dbReference type="InterPro" id="IPR021027">
    <property type="entry name" value="Transposase_put_HTH"/>
</dbReference>
<evidence type="ECO:0000256" key="1">
    <source>
        <dbReference type="ARBA" id="ARBA00008761"/>
    </source>
</evidence>
<evidence type="ECO:0000259" key="8">
    <source>
        <dbReference type="Pfam" id="PF01385"/>
    </source>
</evidence>
<dbReference type="Pfam" id="PF01385">
    <property type="entry name" value="OrfB_IS605"/>
    <property type="match status" value="1"/>
</dbReference>
<gene>
    <name evidence="11" type="ORF">JQC72_01025</name>
</gene>
<keyword evidence="12" id="KW-1185">Reference proteome</keyword>
<feature type="domain" description="Cas12f1-like TNB" evidence="9">
    <location>
        <begin position="287"/>
        <end position="351"/>
    </location>
</feature>
<protein>
    <submittedName>
        <fullName evidence="11">Transposase</fullName>
    </submittedName>
</protein>
<evidence type="ECO:0000313" key="11">
    <source>
        <dbReference type="EMBL" id="MBN2908106.1"/>
    </source>
</evidence>
<dbReference type="InterPro" id="IPR010095">
    <property type="entry name" value="Cas12f1-like_TNB"/>
</dbReference>
<dbReference type="NCBIfam" id="NF040570">
    <property type="entry name" value="guided_TnpB"/>
    <property type="match status" value="1"/>
</dbReference>
<organism evidence="11 12">
    <name type="scientific">Polycladomyces zharkentensis</name>
    <dbReference type="NCBI Taxonomy" id="2807616"/>
    <lineage>
        <taxon>Bacteria</taxon>
        <taxon>Bacillati</taxon>
        <taxon>Bacillota</taxon>
        <taxon>Bacilli</taxon>
        <taxon>Bacillales</taxon>
        <taxon>Thermoactinomycetaceae</taxon>
        <taxon>Polycladomyces</taxon>
    </lineage>
</organism>
<evidence type="ECO:0000259" key="9">
    <source>
        <dbReference type="Pfam" id="PF07282"/>
    </source>
</evidence>
<evidence type="ECO:0000313" key="12">
    <source>
        <dbReference type="Proteomes" id="UP001177120"/>
    </source>
</evidence>
<keyword evidence="3" id="KW-0815">Transposition</keyword>
<dbReference type="Pfam" id="PF07282">
    <property type="entry name" value="Cas12f1-like_TNB"/>
    <property type="match status" value="1"/>
</dbReference>
<dbReference type="Proteomes" id="UP001177120">
    <property type="component" value="Unassembled WGS sequence"/>
</dbReference>
<evidence type="ECO:0000256" key="7">
    <source>
        <dbReference type="ARBA" id="ARBA00023172"/>
    </source>
</evidence>
<dbReference type="PANTHER" id="PTHR30405">
    <property type="entry name" value="TRANSPOSASE"/>
    <property type="match status" value="1"/>
</dbReference>
<reference evidence="11" key="1">
    <citation type="journal article" date="2024" name="Int. J. Syst. Evol. Microbiol.">
        <title>Polycladomyces zharkentensis sp. nov., a novel thermophilic cellulose- and starch-degrading member of the Bacillota from a geothermal aquifer in Kazakhstan.</title>
        <authorList>
            <person name="Mashzhan A."/>
            <person name="Kistaubayeva A."/>
            <person name="Javier-Lopez R."/>
            <person name="Bissenova U."/>
            <person name="Bissenbay A."/>
            <person name="Birkeland N.K."/>
        </authorList>
    </citation>
    <scope>NUCLEOTIDE SEQUENCE</scope>
    <source>
        <strain evidence="11">ZKZ2T</strain>
    </source>
</reference>
<name>A0ABS2WF58_9BACL</name>
<keyword evidence="5" id="KW-0862">Zinc</keyword>
<comment type="similarity">
    <text evidence="1">In the C-terminal section; belongs to the transposase 35 family.</text>
</comment>
<evidence type="ECO:0000256" key="5">
    <source>
        <dbReference type="ARBA" id="ARBA00022833"/>
    </source>
</evidence>
<comment type="caution">
    <text evidence="11">The sequence shown here is derived from an EMBL/GenBank/DDBJ whole genome shotgun (WGS) entry which is preliminary data.</text>
</comment>
<dbReference type="NCBIfam" id="TIGR01766">
    <property type="entry name" value="IS200/IS605 family accessory protein TnpB-like domain"/>
    <property type="match status" value="1"/>
</dbReference>
<keyword evidence="7" id="KW-0233">DNA recombination</keyword>
<accession>A0ABS2WF58</accession>
<comment type="similarity">
    <text evidence="2">In the N-terminal section; belongs to the transposase 2 family.</text>
</comment>
<proteinExistence type="inferred from homology"/>
<evidence type="ECO:0000259" key="10">
    <source>
        <dbReference type="Pfam" id="PF12323"/>
    </source>
</evidence>
<dbReference type="EMBL" id="JAFHAP010000002">
    <property type="protein sequence ID" value="MBN2908106.1"/>
    <property type="molecule type" value="Genomic_DNA"/>
</dbReference>
<keyword evidence="4" id="KW-0479">Metal-binding</keyword>
<dbReference type="RefSeq" id="WP_205492269.1">
    <property type="nucleotide sequence ID" value="NZ_JAFHAP010000002.1"/>
</dbReference>
<feature type="domain" description="Probable transposase IS891/IS1136/IS1341" evidence="8">
    <location>
        <begin position="163"/>
        <end position="275"/>
    </location>
</feature>
<evidence type="ECO:0000256" key="4">
    <source>
        <dbReference type="ARBA" id="ARBA00022723"/>
    </source>
</evidence>
<evidence type="ECO:0000256" key="6">
    <source>
        <dbReference type="ARBA" id="ARBA00023125"/>
    </source>
</evidence>
<dbReference type="InterPro" id="IPR051399">
    <property type="entry name" value="RNA-guided_DNA_endo/Transpos"/>
</dbReference>
<sequence length="372" mass="43605">MMRTYKFRLKPTKEQIEKIEWTLGMCRWLYNSMLEQRKFAYKRRGITLNYNKQAVELPEIKKEIPEFKEIHSQVLQDVAKRLDKAFQAFFLRVQRGERPGYPRFQGKNRYDSFTYPQLGFKIEGKFLKLSKIGDVRIKLHRQIEGKIKTCTIKRKNGKYYACISCEVEPKSSRTGRQVGVDLGVKHLAITSDGEFFDHPKYLRKAERRLKFLQRMVSRRKKGSNRRRKAVAMLAKVHEYIANQRRDTAHKISRYLADNYDLIAFEDLNFQGMLKNHNLAKSIADAGWRMLVQLTTYKAEWAGKQVITVDPHNTSQACSECGQTVKKTLKERIHRCSCGFVADRDVNAARNILHQAIGYIPEPRYGQLELNLF</sequence>
<dbReference type="PANTHER" id="PTHR30405:SF25">
    <property type="entry name" value="RNA-GUIDED DNA ENDONUCLEASE INSQ-RELATED"/>
    <property type="match status" value="1"/>
</dbReference>
<evidence type="ECO:0000256" key="3">
    <source>
        <dbReference type="ARBA" id="ARBA00022578"/>
    </source>
</evidence>
<dbReference type="Pfam" id="PF12323">
    <property type="entry name" value="HTH_OrfB_IS605"/>
    <property type="match status" value="1"/>
</dbReference>
<dbReference type="InterPro" id="IPR001959">
    <property type="entry name" value="Transposase"/>
</dbReference>